<evidence type="ECO:0000256" key="1">
    <source>
        <dbReference type="SAM" id="Coils"/>
    </source>
</evidence>
<dbReference type="GeneID" id="29058852"/>
<dbReference type="KEGG" id="vg:29058852"/>
<reference evidence="2 3" key="1">
    <citation type="journal article" date="2016" name="Virology">
        <title>The genome of AR9, a giant transducing Bacillus phage encoding two multisubunit RNA polymerases.</title>
        <authorList>
            <person name="Lavysh D."/>
            <person name="Sokolova M."/>
            <person name="Minakhin L."/>
            <person name="Yakunina M."/>
            <person name="Artamonova T."/>
            <person name="Kozyavkin S."/>
            <person name="Makarova K.S."/>
            <person name="Koonin E.V."/>
            <person name="Severinov K."/>
        </authorList>
    </citation>
    <scope>NUCLEOTIDE SEQUENCE [LARGE SCALE GENOMIC DNA]</scope>
</reference>
<keyword evidence="1" id="KW-0175">Coiled coil</keyword>
<dbReference type="Proteomes" id="UP000202618">
    <property type="component" value="Segment"/>
</dbReference>
<evidence type="ECO:0000313" key="3">
    <source>
        <dbReference type="Proteomes" id="UP000202618"/>
    </source>
</evidence>
<evidence type="ECO:0000313" key="2">
    <source>
        <dbReference type="EMBL" id="AMS01218.1"/>
    </source>
</evidence>
<gene>
    <name evidence="2" type="ORF">AR9_g134</name>
</gene>
<name>A0A172JI43_BPPB1</name>
<dbReference type="EMBL" id="KU878088">
    <property type="protein sequence ID" value="AMS01218.1"/>
    <property type="molecule type" value="Genomic_DNA"/>
</dbReference>
<accession>A0A172JI43</accession>
<sequence>MYFIDDTNDLEGKVIGFVSANQFADYTTIATKDGGVCLIQQKTDEFGDTEIRVYPKIQAQYSLYNDKYVRDELNKRGIITEKDWEEYDKEVKRKQEQVRKDHLRRKEEADRKRYEELKKKFGSESN</sequence>
<feature type="coiled-coil region" evidence="1">
    <location>
        <begin position="92"/>
        <end position="120"/>
    </location>
</feature>
<organism evidence="2 3">
    <name type="scientific">Bacillus phage AR9</name>
    <dbReference type="NCBI Taxonomy" id="1815509"/>
    <lineage>
        <taxon>Viruses</taxon>
        <taxon>Duplodnaviria</taxon>
        <taxon>Heunggongvirae</taxon>
        <taxon>Uroviricota</taxon>
        <taxon>Caudoviricetes</taxon>
        <taxon>Takahashivirus</taxon>
        <taxon>Bacillus phage PBS1</taxon>
    </lineage>
</organism>
<proteinExistence type="predicted"/>
<protein>
    <submittedName>
        <fullName evidence="2">Uncharacterized protein</fullName>
    </submittedName>
</protein>
<dbReference type="RefSeq" id="YP_009283038.1">
    <property type="nucleotide sequence ID" value="NC_031039.1"/>
</dbReference>